<keyword evidence="6" id="KW-0067">ATP-binding</keyword>
<dbReference type="Gene3D" id="1.10.510.10">
    <property type="entry name" value="Transferase(Phosphotransferase) domain 1"/>
    <property type="match status" value="1"/>
</dbReference>
<keyword evidence="9" id="KW-1185">Reference proteome</keyword>
<proteinExistence type="inferred from homology"/>
<dbReference type="PROSITE" id="PS00108">
    <property type="entry name" value="PROTEIN_KINASE_ST"/>
    <property type="match status" value="1"/>
</dbReference>
<dbReference type="STRING" id="1448308.A0A2T2NCL6"/>
<dbReference type="Proteomes" id="UP000240883">
    <property type="component" value="Unassembled WGS sequence"/>
</dbReference>
<reference evidence="8 9" key="1">
    <citation type="journal article" date="2018" name="Front. Microbiol.">
        <title>Genome-Wide Analysis of Corynespora cassiicola Leaf Fall Disease Putative Effectors.</title>
        <authorList>
            <person name="Lopez D."/>
            <person name="Ribeiro S."/>
            <person name="Label P."/>
            <person name="Fumanal B."/>
            <person name="Venisse J.S."/>
            <person name="Kohler A."/>
            <person name="de Oliveira R.R."/>
            <person name="Labutti K."/>
            <person name="Lipzen A."/>
            <person name="Lail K."/>
            <person name="Bauer D."/>
            <person name="Ohm R.A."/>
            <person name="Barry K.W."/>
            <person name="Spatafora J."/>
            <person name="Grigoriev I.V."/>
            <person name="Martin F.M."/>
            <person name="Pujade-Renaud V."/>
        </authorList>
    </citation>
    <scope>NUCLEOTIDE SEQUENCE [LARGE SCALE GENOMIC DNA]</scope>
    <source>
        <strain evidence="8 9">Philippines</strain>
    </source>
</reference>
<dbReference type="PROSITE" id="PS50011">
    <property type="entry name" value="PROTEIN_KINASE_DOM"/>
    <property type="match status" value="1"/>
</dbReference>
<dbReference type="GO" id="GO:0005524">
    <property type="term" value="F:ATP binding"/>
    <property type="evidence" value="ECO:0007669"/>
    <property type="project" value="UniProtKB-KW"/>
</dbReference>
<dbReference type="SUPFAM" id="SSF56112">
    <property type="entry name" value="Protein kinase-like (PK-like)"/>
    <property type="match status" value="1"/>
</dbReference>
<keyword evidence="4" id="KW-0547">Nucleotide-binding</keyword>
<keyword evidence="3" id="KW-0808">Transferase</keyword>
<dbReference type="InterPro" id="IPR000719">
    <property type="entry name" value="Prot_kinase_dom"/>
</dbReference>
<dbReference type="EMBL" id="KZ678140">
    <property type="protein sequence ID" value="PSN63191.1"/>
    <property type="molecule type" value="Genomic_DNA"/>
</dbReference>
<dbReference type="AlphaFoldDB" id="A0A2T2NCL6"/>
<evidence type="ECO:0000256" key="4">
    <source>
        <dbReference type="ARBA" id="ARBA00022741"/>
    </source>
</evidence>
<comment type="similarity">
    <text evidence="1">Belongs to the protein kinase superfamily. STE Ser/Thr protein kinase family. MAP kinase kinase kinase subfamily.</text>
</comment>
<evidence type="ECO:0000256" key="6">
    <source>
        <dbReference type="ARBA" id="ARBA00022840"/>
    </source>
</evidence>
<keyword evidence="2" id="KW-0723">Serine/threonine-protein kinase</keyword>
<dbReference type="OrthoDB" id="4062651at2759"/>
<sequence>GCLITAVEYLHEQKIRHKDLKPSNILLGPNDVWLTDFGSATDFSMLSQSATDGVERGTPKYFAPEVASFEPHGRAADMFSLGCVLLEI</sequence>
<evidence type="ECO:0000256" key="5">
    <source>
        <dbReference type="ARBA" id="ARBA00022777"/>
    </source>
</evidence>
<evidence type="ECO:0000256" key="1">
    <source>
        <dbReference type="ARBA" id="ARBA00006529"/>
    </source>
</evidence>
<dbReference type="GO" id="GO:0004674">
    <property type="term" value="F:protein serine/threonine kinase activity"/>
    <property type="evidence" value="ECO:0007669"/>
    <property type="project" value="UniProtKB-KW"/>
</dbReference>
<gene>
    <name evidence="8" type="ORF">BS50DRAFT_453377</name>
</gene>
<protein>
    <submittedName>
        <fullName evidence="8">Kinase-like protein</fullName>
    </submittedName>
</protein>
<organism evidence="8 9">
    <name type="scientific">Corynespora cassiicola Philippines</name>
    <dbReference type="NCBI Taxonomy" id="1448308"/>
    <lineage>
        <taxon>Eukaryota</taxon>
        <taxon>Fungi</taxon>
        <taxon>Dikarya</taxon>
        <taxon>Ascomycota</taxon>
        <taxon>Pezizomycotina</taxon>
        <taxon>Dothideomycetes</taxon>
        <taxon>Pleosporomycetidae</taxon>
        <taxon>Pleosporales</taxon>
        <taxon>Corynesporascaceae</taxon>
        <taxon>Corynespora</taxon>
    </lineage>
</organism>
<dbReference type="CDD" id="cd00180">
    <property type="entry name" value="PKc"/>
    <property type="match status" value="1"/>
</dbReference>
<feature type="non-terminal residue" evidence="8">
    <location>
        <position position="88"/>
    </location>
</feature>
<accession>A0A2T2NCL6</accession>
<name>A0A2T2NCL6_CORCC</name>
<dbReference type="InterPro" id="IPR008271">
    <property type="entry name" value="Ser/Thr_kinase_AS"/>
</dbReference>
<evidence type="ECO:0000256" key="3">
    <source>
        <dbReference type="ARBA" id="ARBA00022679"/>
    </source>
</evidence>
<evidence type="ECO:0000313" key="9">
    <source>
        <dbReference type="Proteomes" id="UP000240883"/>
    </source>
</evidence>
<feature type="domain" description="Protein kinase" evidence="7">
    <location>
        <begin position="1"/>
        <end position="88"/>
    </location>
</feature>
<dbReference type="InterPro" id="IPR011009">
    <property type="entry name" value="Kinase-like_dom_sf"/>
</dbReference>
<feature type="non-terminal residue" evidence="8">
    <location>
        <position position="1"/>
    </location>
</feature>
<evidence type="ECO:0000256" key="2">
    <source>
        <dbReference type="ARBA" id="ARBA00022527"/>
    </source>
</evidence>
<dbReference type="Pfam" id="PF00069">
    <property type="entry name" value="Pkinase"/>
    <property type="match status" value="1"/>
</dbReference>
<dbReference type="PANTHER" id="PTHR11584">
    <property type="entry name" value="SERINE/THREONINE PROTEIN KINASE"/>
    <property type="match status" value="1"/>
</dbReference>
<evidence type="ECO:0000259" key="7">
    <source>
        <dbReference type="PROSITE" id="PS50011"/>
    </source>
</evidence>
<keyword evidence="5 8" id="KW-0418">Kinase</keyword>
<dbReference type="PANTHER" id="PTHR11584:SF369">
    <property type="entry name" value="MITOGEN-ACTIVATED PROTEIN KINASE KINASE KINASE 19-RELATED"/>
    <property type="match status" value="1"/>
</dbReference>
<evidence type="ECO:0000313" key="8">
    <source>
        <dbReference type="EMBL" id="PSN63191.1"/>
    </source>
</evidence>